<feature type="transmembrane region" description="Helical" evidence="8">
    <location>
        <begin position="168"/>
        <end position="188"/>
    </location>
</feature>
<feature type="coiled-coil region" evidence="6">
    <location>
        <begin position="11"/>
        <end position="38"/>
    </location>
</feature>
<evidence type="ECO:0000256" key="8">
    <source>
        <dbReference type="SAM" id="Phobius"/>
    </source>
</evidence>
<evidence type="ECO:0000256" key="5">
    <source>
        <dbReference type="ARBA" id="ARBA00023136"/>
    </source>
</evidence>
<dbReference type="SUPFAM" id="SSF81324">
    <property type="entry name" value="Voltage-gated potassium channels"/>
    <property type="match status" value="1"/>
</dbReference>
<feature type="transmembrane region" description="Helical" evidence="8">
    <location>
        <begin position="352"/>
        <end position="375"/>
    </location>
</feature>
<dbReference type="Pfam" id="PF13202">
    <property type="entry name" value="EF-hand_5"/>
    <property type="match status" value="2"/>
</dbReference>
<feature type="domain" description="EF-hand" evidence="9">
    <location>
        <begin position="434"/>
        <end position="469"/>
    </location>
</feature>
<dbReference type="InterPro" id="IPR027417">
    <property type="entry name" value="P-loop_NTPase"/>
</dbReference>
<keyword evidence="5 8" id="KW-0472">Membrane</keyword>
<comment type="subcellular location">
    <subcellularLocation>
        <location evidence="1">Membrane</location>
        <topology evidence="1">Multi-pass membrane protein</topology>
    </subcellularLocation>
</comment>
<dbReference type="Gene3D" id="1.10.287.70">
    <property type="match status" value="1"/>
</dbReference>
<dbReference type="SMART" id="SM00054">
    <property type="entry name" value="EFh"/>
    <property type="match status" value="2"/>
</dbReference>
<gene>
    <name evidence="10" type="ORF">SCF082_LOCUS11507</name>
</gene>
<dbReference type="InterPro" id="IPR018247">
    <property type="entry name" value="EF_Hand_1_Ca_BS"/>
</dbReference>
<accession>A0ABP0JDX4</accession>
<dbReference type="PANTHER" id="PTHR10037">
    <property type="entry name" value="VOLTAGE-GATED CATION CHANNEL CALCIUM AND SODIUM"/>
    <property type="match status" value="1"/>
</dbReference>
<feature type="transmembrane region" description="Helical" evidence="8">
    <location>
        <begin position="305"/>
        <end position="332"/>
    </location>
</feature>
<dbReference type="SUPFAM" id="SSF47473">
    <property type="entry name" value="EF-hand"/>
    <property type="match status" value="1"/>
</dbReference>
<organism evidence="10 11">
    <name type="scientific">Durusdinium trenchii</name>
    <dbReference type="NCBI Taxonomy" id="1381693"/>
    <lineage>
        <taxon>Eukaryota</taxon>
        <taxon>Sar</taxon>
        <taxon>Alveolata</taxon>
        <taxon>Dinophyceae</taxon>
        <taxon>Suessiales</taxon>
        <taxon>Symbiodiniaceae</taxon>
        <taxon>Durusdinium</taxon>
    </lineage>
</organism>
<dbReference type="PROSITE" id="PS50222">
    <property type="entry name" value="EF_HAND_2"/>
    <property type="match status" value="2"/>
</dbReference>
<keyword evidence="11" id="KW-1185">Reference proteome</keyword>
<evidence type="ECO:0000256" key="4">
    <source>
        <dbReference type="ARBA" id="ARBA00022989"/>
    </source>
</evidence>
<keyword evidence="10" id="KW-0407">Ion channel</keyword>
<dbReference type="InterPro" id="IPR027359">
    <property type="entry name" value="Volt_channel_dom_sf"/>
</dbReference>
<feature type="transmembrane region" description="Helical" evidence="8">
    <location>
        <begin position="242"/>
        <end position="259"/>
    </location>
</feature>
<dbReference type="CDD" id="cd00051">
    <property type="entry name" value="EFh"/>
    <property type="match status" value="1"/>
</dbReference>
<evidence type="ECO:0000256" key="6">
    <source>
        <dbReference type="SAM" id="Coils"/>
    </source>
</evidence>
<keyword evidence="10" id="KW-0813">Transport</keyword>
<feature type="region of interest" description="Disordered" evidence="7">
    <location>
        <begin position="870"/>
        <end position="902"/>
    </location>
</feature>
<evidence type="ECO:0000256" key="1">
    <source>
        <dbReference type="ARBA" id="ARBA00004141"/>
    </source>
</evidence>
<dbReference type="PANTHER" id="PTHR10037:SF62">
    <property type="entry name" value="SODIUM CHANNEL PROTEIN 60E"/>
    <property type="match status" value="1"/>
</dbReference>
<keyword evidence="10" id="KW-0406">Ion transport</keyword>
<dbReference type="Pfam" id="PF00520">
    <property type="entry name" value="Ion_trans"/>
    <property type="match status" value="1"/>
</dbReference>
<evidence type="ECO:0000313" key="11">
    <source>
        <dbReference type="Proteomes" id="UP001642464"/>
    </source>
</evidence>
<feature type="transmembrane region" description="Helical" evidence="8">
    <location>
        <begin position="387"/>
        <end position="412"/>
    </location>
</feature>
<proteinExistence type="predicted"/>
<dbReference type="GO" id="GO:0034220">
    <property type="term" value="P:monoatomic ion transmembrane transport"/>
    <property type="evidence" value="ECO:0007669"/>
    <property type="project" value="UniProtKB-KW"/>
</dbReference>
<dbReference type="InterPro" id="IPR011992">
    <property type="entry name" value="EF-hand-dom_pair"/>
</dbReference>
<keyword evidence="2 8" id="KW-0812">Transmembrane</keyword>
<reference evidence="10 11" key="1">
    <citation type="submission" date="2024-02" db="EMBL/GenBank/DDBJ databases">
        <authorList>
            <person name="Chen Y."/>
            <person name="Shah S."/>
            <person name="Dougan E. K."/>
            <person name="Thang M."/>
            <person name="Chan C."/>
        </authorList>
    </citation>
    <scope>NUCLEOTIDE SEQUENCE [LARGE SCALE GENOMIC DNA]</scope>
</reference>
<dbReference type="Proteomes" id="UP001642464">
    <property type="component" value="Unassembled WGS sequence"/>
</dbReference>
<dbReference type="Gene3D" id="3.40.50.300">
    <property type="entry name" value="P-loop containing nucleotide triphosphate hydrolases"/>
    <property type="match status" value="1"/>
</dbReference>
<evidence type="ECO:0000256" key="7">
    <source>
        <dbReference type="SAM" id="MobiDB-lite"/>
    </source>
</evidence>
<dbReference type="InterPro" id="IPR002048">
    <property type="entry name" value="EF_hand_dom"/>
</dbReference>
<evidence type="ECO:0000259" key="9">
    <source>
        <dbReference type="PROSITE" id="PS50222"/>
    </source>
</evidence>
<sequence length="932" mass="104207">MALAPQLRRCLDELAHLCEGLQTENLALRKELERARRLRAPDNTSAELLGVVPSEEVPVLPDQGVSQSLEPSVLEAFKGETKSSFRAHTHLLGIPSSSLNRWATSIGSSGGMLGAARLGQLKRADPRNTAENAPLKSCREVVSVLYNQNWFGGKPEDHWMTTFCKSSFFKFLCTLAIVANTVYLGIAADMSVKNSYLNVSGQVPGQLDRTPEYVFTVWFALEMVVKALGQGWDFFLGPSRQWNLFDVILVASSILEILLDSMLNLSFLRVFRVFRLVRVVRLVRTVRSLKSLRTMLFSIITSMTALFWAFVMLLLTMFMFSIIFCNGVAYYFQFMDPNNTRQVENSDLVFEFFGGVYLTLVSLFSAISGGNDWMFYGMMIRDGPGEIYFVVFLFYIFFCLVGLLNVVTGIFVDSAVCTRTEDEVVESFTEEQTRLCGEMKRIFTDADMDGNGFITFEEFCIQLENPWVQAFLSGLDIDITDARIVFTLLDVDGSGGLTVEEFVDGALKLKGPAKGIDMLSMMFDLVRYNIRFSDFCSFLEDQTNQIKEFVRPELVTSSSAPRFKTAQEELEGLSHITNRKVQEVTLPNLDPVEGFVLDSNVVSAHLVVGTPKRIHDLATKYQVSLLRVTLLVLDGLDYMEPEALRELSSWIRPERQTLMFCNSWTPELHELAGELCLAGGLPVKVRLSGDIARKKNCQSLQGLKSQRRLMIEGARPVTVVELDLSQNPLGPDSAEALVGVACDVMAQRPEAVDFEVPWGLEKLHLNGCQVATSDDRNGNRSKLRGLHGDLLKLAMSQRAILAKEAAEVLASRPDDQLLQKIKERRLRQPHSLQVFGLFEASDVDLVEFVEPMRRDAEMKLKELWPELPPLPKKTRTAPEVASPEVAPEPLTPSTEGVATKEAASLKPVEPVVLVEPVAPVAPTEEKTYNRFT</sequence>
<feature type="compositionally biased region" description="Low complexity" evidence="7">
    <location>
        <begin position="877"/>
        <end position="888"/>
    </location>
</feature>
<dbReference type="EMBL" id="CAXAMM010006803">
    <property type="protein sequence ID" value="CAK9012412.1"/>
    <property type="molecule type" value="Genomic_DNA"/>
</dbReference>
<dbReference type="Gene3D" id="1.10.238.10">
    <property type="entry name" value="EF-hand"/>
    <property type="match status" value="1"/>
</dbReference>
<keyword evidence="6" id="KW-0175">Coiled coil</keyword>
<dbReference type="SUPFAM" id="SSF52540">
    <property type="entry name" value="P-loop containing nucleoside triphosphate hydrolases"/>
    <property type="match status" value="1"/>
</dbReference>
<evidence type="ECO:0000256" key="3">
    <source>
        <dbReference type="ARBA" id="ARBA00022837"/>
    </source>
</evidence>
<name>A0ABP0JDX4_9DINO</name>
<evidence type="ECO:0000256" key="2">
    <source>
        <dbReference type="ARBA" id="ARBA00022692"/>
    </source>
</evidence>
<dbReference type="InterPro" id="IPR043203">
    <property type="entry name" value="VGCC_Ca_Na"/>
</dbReference>
<dbReference type="InterPro" id="IPR005821">
    <property type="entry name" value="Ion_trans_dom"/>
</dbReference>
<dbReference type="PROSITE" id="PS00018">
    <property type="entry name" value="EF_HAND_1"/>
    <property type="match status" value="1"/>
</dbReference>
<dbReference type="Gene3D" id="1.20.120.350">
    <property type="entry name" value="Voltage-gated potassium channels. Chain C"/>
    <property type="match status" value="1"/>
</dbReference>
<keyword evidence="3" id="KW-0106">Calcium</keyword>
<comment type="caution">
    <text evidence="10">The sequence shown here is derived from an EMBL/GenBank/DDBJ whole genome shotgun (WGS) entry which is preliminary data.</text>
</comment>
<keyword evidence="4 8" id="KW-1133">Transmembrane helix</keyword>
<protein>
    <submittedName>
        <fullName evidence="10">Sodium channel protein para (Protein paralytic) (Sodium channel 1) (DmNav1)</fullName>
    </submittedName>
</protein>
<evidence type="ECO:0000313" key="10">
    <source>
        <dbReference type="EMBL" id="CAK9012412.1"/>
    </source>
</evidence>
<feature type="domain" description="EF-hand" evidence="9">
    <location>
        <begin position="477"/>
        <end position="512"/>
    </location>
</feature>